<dbReference type="Proteomes" id="UP000694551">
    <property type="component" value="Unplaced"/>
</dbReference>
<sequence>MPLAVALVGHFWHMADLRWDPGWAVVSGPWQGCPLAAPGQCLPLALGQLLLQLQLVPAHLIHLCHVEPPVLAKLHPLHWR</sequence>
<proteinExistence type="predicted"/>
<dbReference type="AlphaFoldDB" id="A0A8D0FGT4"/>
<reference evidence="1" key="2">
    <citation type="submission" date="2025-09" db="UniProtKB">
        <authorList>
            <consortium name="Ensembl"/>
        </authorList>
    </citation>
    <scope>IDENTIFICATION</scope>
</reference>
<evidence type="ECO:0000313" key="2">
    <source>
        <dbReference type="Proteomes" id="UP000694551"/>
    </source>
</evidence>
<accession>A0A8D0FGT4</accession>
<reference evidence="1" key="1">
    <citation type="submission" date="2025-08" db="UniProtKB">
        <authorList>
            <consortium name="Ensembl"/>
        </authorList>
    </citation>
    <scope>IDENTIFICATION</scope>
</reference>
<keyword evidence="2" id="KW-1185">Reference proteome</keyword>
<dbReference type="Ensembl" id="ENSSOCT00000015021.1">
    <property type="protein sequence ID" value="ENSSOCP00000014639.1"/>
    <property type="gene ID" value="ENSSOCG00000011059.1"/>
</dbReference>
<name>A0A8D0FGT4_STROC</name>
<evidence type="ECO:0000313" key="1">
    <source>
        <dbReference type="Ensembl" id="ENSSOCP00000014639.1"/>
    </source>
</evidence>
<protein>
    <submittedName>
        <fullName evidence="1">Uncharacterized protein</fullName>
    </submittedName>
</protein>
<organism evidence="1 2">
    <name type="scientific">Strix occidentalis caurina</name>
    <name type="common">northern spotted owl</name>
    <dbReference type="NCBI Taxonomy" id="311401"/>
    <lineage>
        <taxon>Eukaryota</taxon>
        <taxon>Metazoa</taxon>
        <taxon>Chordata</taxon>
        <taxon>Craniata</taxon>
        <taxon>Vertebrata</taxon>
        <taxon>Euteleostomi</taxon>
        <taxon>Archelosauria</taxon>
        <taxon>Archosauria</taxon>
        <taxon>Dinosauria</taxon>
        <taxon>Saurischia</taxon>
        <taxon>Theropoda</taxon>
        <taxon>Coelurosauria</taxon>
        <taxon>Aves</taxon>
        <taxon>Neognathae</taxon>
        <taxon>Neoaves</taxon>
        <taxon>Telluraves</taxon>
        <taxon>Strigiformes</taxon>
        <taxon>Strigidae</taxon>
        <taxon>Strix</taxon>
    </lineage>
</organism>